<reference evidence="2 3" key="1">
    <citation type="journal article" date="2019" name="Int. J. Syst. Evol. Microbiol.">
        <title>The Global Catalogue of Microorganisms (GCM) 10K type strain sequencing project: providing services to taxonomists for standard genome sequencing and annotation.</title>
        <authorList>
            <consortium name="The Broad Institute Genomics Platform"/>
            <consortium name="The Broad Institute Genome Sequencing Center for Infectious Disease"/>
            <person name="Wu L."/>
            <person name="Ma J."/>
        </authorList>
    </citation>
    <scope>NUCLEOTIDE SEQUENCE [LARGE SCALE GENOMIC DNA]</scope>
    <source>
        <strain evidence="2 3">CGMCC 1.10390</strain>
    </source>
</reference>
<feature type="domain" description="UspA" evidence="1">
    <location>
        <begin position="2"/>
        <end position="131"/>
    </location>
</feature>
<dbReference type="SUPFAM" id="SSF52402">
    <property type="entry name" value="Adenine nucleotide alpha hydrolases-like"/>
    <property type="match status" value="1"/>
</dbReference>
<dbReference type="Gene3D" id="3.40.50.620">
    <property type="entry name" value="HUPs"/>
    <property type="match status" value="1"/>
</dbReference>
<comment type="caution">
    <text evidence="2">The sequence shown here is derived from an EMBL/GenBank/DDBJ whole genome shotgun (WGS) entry which is preliminary data.</text>
</comment>
<dbReference type="AlphaFoldDB" id="A0ABD6DHE8"/>
<keyword evidence="3" id="KW-1185">Reference proteome</keyword>
<accession>A0ABD6DHE8</accession>
<name>A0ABD6DHE8_9EURY</name>
<sequence length="134" mass="15290">MTRVVVPVRYPLSKHSRATLESAIDTAKERDAALTVLHVNLYQNGKRVSRADLKRATERAFGTVPHARYVVRRGFLVEETILDEVAAEEADVVVIGSKQMGRWRRMLQKVVDEPDIDEYLRRNLDCEVVTVEAE</sequence>
<dbReference type="CDD" id="cd00293">
    <property type="entry name" value="USP-like"/>
    <property type="match status" value="1"/>
</dbReference>
<dbReference type="Pfam" id="PF00582">
    <property type="entry name" value="Usp"/>
    <property type="match status" value="1"/>
</dbReference>
<dbReference type="EMBL" id="JBHUDO010000002">
    <property type="protein sequence ID" value="MFD1645744.1"/>
    <property type="molecule type" value="Genomic_DNA"/>
</dbReference>
<evidence type="ECO:0000259" key="1">
    <source>
        <dbReference type="Pfam" id="PF00582"/>
    </source>
</evidence>
<dbReference type="Proteomes" id="UP001597034">
    <property type="component" value="Unassembled WGS sequence"/>
</dbReference>
<protein>
    <submittedName>
        <fullName evidence="2">Universal stress protein</fullName>
    </submittedName>
</protein>
<evidence type="ECO:0000313" key="3">
    <source>
        <dbReference type="Proteomes" id="UP001597034"/>
    </source>
</evidence>
<proteinExistence type="predicted"/>
<evidence type="ECO:0000313" key="2">
    <source>
        <dbReference type="EMBL" id="MFD1645744.1"/>
    </source>
</evidence>
<dbReference type="InterPro" id="IPR006016">
    <property type="entry name" value="UspA"/>
</dbReference>
<dbReference type="RefSeq" id="WP_256398739.1">
    <property type="nucleotide sequence ID" value="NZ_JANHJR010000001.1"/>
</dbReference>
<dbReference type="InterPro" id="IPR014729">
    <property type="entry name" value="Rossmann-like_a/b/a_fold"/>
</dbReference>
<gene>
    <name evidence="2" type="ORF">ACFSBL_08625</name>
</gene>
<organism evidence="2 3">
    <name type="scientific">Haloarchaeobius litoreus</name>
    <dbReference type="NCBI Taxonomy" id="755306"/>
    <lineage>
        <taxon>Archaea</taxon>
        <taxon>Methanobacteriati</taxon>
        <taxon>Methanobacteriota</taxon>
        <taxon>Stenosarchaea group</taxon>
        <taxon>Halobacteria</taxon>
        <taxon>Halobacteriales</taxon>
        <taxon>Halorubellaceae</taxon>
        <taxon>Haloarchaeobius</taxon>
    </lineage>
</organism>